<feature type="compositionally biased region" description="Basic and acidic residues" evidence="1">
    <location>
        <begin position="1"/>
        <end position="23"/>
    </location>
</feature>
<dbReference type="AlphaFoldDB" id="A0A1Z5JQ62"/>
<protein>
    <recommendedName>
        <fullName evidence="4">BSD domain-containing protein</fullName>
    </recommendedName>
</protein>
<dbReference type="Proteomes" id="UP000198406">
    <property type="component" value="Unassembled WGS sequence"/>
</dbReference>
<sequence length="283" mass="31501">MIHPRDKMEPEMGETTTKKRVDNSADELGSTTTTDSSSFSGEENFFEALGSDFRLLAASFRETAGGVASFVQRSAMTVAAELSRLEESELTGECESGEIIPLNLPWVIKVDEDSDDQEILVLKERIMALSREDSTFLRSHATSDSPPFSLDEPRIQLIRRLLELDENLATSHARLSGRVDVKETEFWKNYFDRCRQEVENYLSQQDKTNDLQYQAKIDAPIQQFEGNDVDCSIASGSPNSLVRADTPPEPDVDFVLASPPMSGSSIGGKSVDSFVIIDKFSQR</sequence>
<keyword evidence="3" id="KW-1185">Reference proteome</keyword>
<accession>A0A1Z5JQ62</accession>
<name>A0A1Z5JQ62_FISSO</name>
<dbReference type="SUPFAM" id="SSF140383">
    <property type="entry name" value="BSD domain-like"/>
    <property type="match status" value="1"/>
</dbReference>
<evidence type="ECO:0000313" key="2">
    <source>
        <dbReference type="EMBL" id="GAX16144.1"/>
    </source>
</evidence>
<feature type="compositionally biased region" description="Low complexity" evidence="1">
    <location>
        <begin position="30"/>
        <end position="39"/>
    </location>
</feature>
<evidence type="ECO:0000313" key="3">
    <source>
        <dbReference type="Proteomes" id="UP000198406"/>
    </source>
</evidence>
<dbReference type="EMBL" id="BDSP01000102">
    <property type="protein sequence ID" value="GAX16144.1"/>
    <property type="molecule type" value="Genomic_DNA"/>
</dbReference>
<dbReference type="InParanoid" id="A0A1Z5JQ62"/>
<feature type="region of interest" description="Disordered" evidence="1">
    <location>
        <begin position="1"/>
        <end position="39"/>
    </location>
</feature>
<reference evidence="2 3" key="1">
    <citation type="journal article" date="2015" name="Plant Cell">
        <title>Oil accumulation by the oleaginous diatom Fistulifera solaris as revealed by the genome and transcriptome.</title>
        <authorList>
            <person name="Tanaka T."/>
            <person name="Maeda Y."/>
            <person name="Veluchamy A."/>
            <person name="Tanaka M."/>
            <person name="Abida H."/>
            <person name="Marechal E."/>
            <person name="Bowler C."/>
            <person name="Muto M."/>
            <person name="Sunaga Y."/>
            <person name="Tanaka M."/>
            <person name="Yoshino T."/>
            <person name="Taniguchi T."/>
            <person name="Fukuda Y."/>
            <person name="Nemoto M."/>
            <person name="Matsumoto M."/>
            <person name="Wong P.S."/>
            <person name="Aburatani S."/>
            <person name="Fujibuchi W."/>
        </authorList>
    </citation>
    <scope>NUCLEOTIDE SEQUENCE [LARGE SCALE GENOMIC DNA]</scope>
    <source>
        <strain evidence="2 3">JPCC DA0580</strain>
    </source>
</reference>
<gene>
    <name evidence="2" type="ORF">FisN_3Hh375</name>
</gene>
<evidence type="ECO:0008006" key="4">
    <source>
        <dbReference type="Google" id="ProtNLM"/>
    </source>
</evidence>
<dbReference type="Gene3D" id="1.10.3970.10">
    <property type="entry name" value="BSD domain"/>
    <property type="match status" value="1"/>
</dbReference>
<comment type="caution">
    <text evidence="2">The sequence shown here is derived from an EMBL/GenBank/DDBJ whole genome shotgun (WGS) entry which is preliminary data.</text>
</comment>
<dbReference type="OrthoDB" id="47923at2759"/>
<evidence type="ECO:0000256" key="1">
    <source>
        <dbReference type="SAM" id="MobiDB-lite"/>
    </source>
</evidence>
<organism evidence="2 3">
    <name type="scientific">Fistulifera solaris</name>
    <name type="common">Oleaginous diatom</name>
    <dbReference type="NCBI Taxonomy" id="1519565"/>
    <lineage>
        <taxon>Eukaryota</taxon>
        <taxon>Sar</taxon>
        <taxon>Stramenopiles</taxon>
        <taxon>Ochrophyta</taxon>
        <taxon>Bacillariophyta</taxon>
        <taxon>Bacillariophyceae</taxon>
        <taxon>Bacillariophycidae</taxon>
        <taxon>Naviculales</taxon>
        <taxon>Naviculaceae</taxon>
        <taxon>Fistulifera</taxon>
    </lineage>
</organism>
<proteinExistence type="predicted"/>
<dbReference type="InterPro" id="IPR035925">
    <property type="entry name" value="BSD_dom_sf"/>
</dbReference>